<evidence type="ECO:0000313" key="2">
    <source>
        <dbReference type="EMBL" id="GAW83359.1"/>
    </source>
</evidence>
<organism evidence="2 3">
    <name type="scientific">Plasmodium gonderi</name>
    <dbReference type="NCBI Taxonomy" id="77519"/>
    <lineage>
        <taxon>Eukaryota</taxon>
        <taxon>Sar</taxon>
        <taxon>Alveolata</taxon>
        <taxon>Apicomplexa</taxon>
        <taxon>Aconoidasida</taxon>
        <taxon>Haemosporida</taxon>
        <taxon>Plasmodiidae</taxon>
        <taxon>Plasmodium</taxon>
        <taxon>Plasmodium (Plasmodium)</taxon>
    </lineage>
</organism>
<dbReference type="OMA" id="KYAIFLY"/>
<accession>A0A1Y1JLL0</accession>
<dbReference type="Proteomes" id="UP000195521">
    <property type="component" value="Unassembled WGS sequence"/>
</dbReference>
<protein>
    <submittedName>
        <fullName evidence="2">Uncharacterized protein</fullName>
    </submittedName>
</protein>
<dbReference type="EMBL" id="BDQF01000015">
    <property type="protein sequence ID" value="GAW83359.1"/>
    <property type="molecule type" value="Genomic_DNA"/>
</dbReference>
<dbReference type="GeneID" id="39750102"/>
<gene>
    <name evidence="2" type="ORF">PGO_141530</name>
</gene>
<evidence type="ECO:0000313" key="3">
    <source>
        <dbReference type="Proteomes" id="UP000195521"/>
    </source>
</evidence>
<proteinExistence type="predicted"/>
<sequence>MYLLNKRFEVNHVGRIRNISLLGIHYGRGVKIRLKNFTHSKSIYEWSTFHESVKQSDKAQGVSSNLTSPPKFLHDEIHTSSKCNEKLRGIYFSNNMDDMKIFFDNNLNEIKNHEYVYLLFKIYEIIFHNFYKTHEFCDILKLDNPHFRYITLEQYIDEWAQNHSQRNYRMGISNLEENEILFFENDDGNDIYDELFERSRHNPISGINHFLSNDMCMKESTTNNNYKNAEEATPGGNVSQCVYIKETNKEEKMKENMCVQDETEDIDYSQNSQLDGTVKYHASRYYVRHTMLSTLMELHLNYILYIEQLNVKENTWKSYASSFMKKKYEEFYRDILNIINKKIFFFSCKDIINYLYIIKRINLSSVKEISILGENIILQNIKYLDENYLVRIGYIYLNNSNKKKHIRHINRYNSKNFLETYINFVQSKIKSMNNENFVKMLEYISNNNYKHIQFFREIKSEVYKRYNNFTEVQIMKLFFLYSQNINAADNALMHNFVKAIVNMFSHTNSQTEHTSMTLAPRGKYELHDDKNNDDGNTGDRKNDRDQVVIPLSVLLNGIWTSAKYFKDYPFLLIKSEKNILKNINNFSASTVSMLIWAYSTVENKNTKLCFSNDLYFQLKDRAMELYQNMTPKQLSNSLLGLATTVGRTVSNENRVNTEFHEAVEKFLLQGGGIVSNSNVDVSVTERTIKREKYKINSSNETFLNMFSSEDLANMCYAYSIVRSGSKEFHTLIQSAILNKMNDLSPQHIARIAYTYGSMYFYASYTLLSALQYEILQRIHQFSHYEISDILWCYCVNKFFDGNFWKCMLRAIDFEKVGDSRCCLLYSCLTYVNLIDSSILDSSNTLRVFHLLSEHYWQFQSLEYLANFADEVVNIICKENDLIGVKKKKKKKRETMEEARTDERSEIFKYVKKSYDYEGFLIDIYFEYKNINYAVFLYSALNTTSDGYPLGESVLKSRYLKRKNFKTVHLLHSIWNECRSNRIDLLYAQL</sequence>
<keyword evidence="3" id="KW-1185">Reference proteome</keyword>
<name>A0A1Y1JLL0_PLAGO</name>
<reference evidence="3" key="1">
    <citation type="submission" date="2017-04" db="EMBL/GenBank/DDBJ databases">
        <title>Plasmodium gonderi genome.</title>
        <authorList>
            <person name="Arisue N."/>
            <person name="Honma H."/>
            <person name="Kawai S."/>
            <person name="Tougan T."/>
            <person name="Tanabe K."/>
            <person name="Horii T."/>
        </authorList>
    </citation>
    <scope>NUCLEOTIDE SEQUENCE [LARGE SCALE GENOMIC DNA]</scope>
    <source>
        <strain evidence="3">ATCC 30045</strain>
    </source>
</reference>
<dbReference type="RefSeq" id="XP_028545948.1">
    <property type="nucleotide sequence ID" value="XM_028690147.1"/>
</dbReference>
<feature type="region of interest" description="Disordered" evidence="1">
    <location>
        <begin position="512"/>
        <end position="543"/>
    </location>
</feature>
<dbReference type="AlphaFoldDB" id="A0A1Y1JLL0"/>
<dbReference type="OrthoDB" id="419431at2759"/>
<feature type="compositionally biased region" description="Basic and acidic residues" evidence="1">
    <location>
        <begin position="522"/>
        <end position="543"/>
    </location>
</feature>
<comment type="caution">
    <text evidence="2">The sequence shown here is derived from an EMBL/GenBank/DDBJ whole genome shotgun (WGS) entry which is preliminary data.</text>
</comment>
<evidence type="ECO:0000256" key="1">
    <source>
        <dbReference type="SAM" id="MobiDB-lite"/>
    </source>
</evidence>